<reference evidence="4" key="1">
    <citation type="submission" date="2016-06" db="UniProtKB">
        <authorList>
            <consortium name="WormBaseParasite"/>
        </authorList>
    </citation>
    <scope>IDENTIFICATION</scope>
</reference>
<gene>
    <name evidence="2" type="ORF">SBAD_LOCUS6684</name>
</gene>
<evidence type="ECO:0000313" key="2">
    <source>
        <dbReference type="EMBL" id="VDP10572.1"/>
    </source>
</evidence>
<proteinExistence type="predicted"/>
<protein>
    <submittedName>
        <fullName evidence="2 4">Uncharacterized protein</fullName>
    </submittedName>
</protein>
<dbReference type="EMBL" id="UZAM01009951">
    <property type="protein sequence ID" value="VDP10572.1"/>
    <property type="molecule type" value="Genomic_DNA"/>
</dbReference>
<reference evidence="2 3" key="2">
    <citation type="submission" date="2018-11" db="EMBL/GenBank/DDBJ databases">
        <authorList>
            <consortium name="Pathogen Informatics"/>
        </authorList>
    </citation>
    <scope>NUCLEOTIDE SEQUENCE [LARGE SCALE GENOMIC DNA]</scope>
</reference>
<name>A0A183IST7_9BILA</name>
<organism evidence="4">
    <name type="scientific">Soboliphyme baturini</name>
    <dbReference type="NCBI Taxonomy" id="241478"/>
    <lineage>
        <taxon>Eukaryota</taxon>
        <taxon>Metazoa</taxon>
        <taxon>Ecdysozoa</taxon>
        <taxon>Nematoda</taxon>
        <taxon>Enoplea</taxon>
        <taxon>Dorylaimia</taxon>
        <taxon>Dioctophymatida</taxon>
        <taxon>Dioctophymatoidea</taxon>
        <taxon>Soboliphymatidae</taxon>
        <taxon>Soboliphyme</taxon>
    </lineage>
</organism>
<keyword evidence="3" id="KW-1185">Reference proteome</keyword>
<dbReference type="AlphaFoldDB" id="A0A183IST7"/>
<feature type="compositionally biased region" description="Polar residues" evidence="1">
    <location>
        <begin position="60"/>
        <end position="69"/>
    </location>
</feature>
<dbReference type="Proteomes" id="UP000270296">
    <property type="component" value="Unassembled WGS sequence"/>
</dbReference>
<feature type="region of interest" description="Disordered" evidence="1">
    <location>
        <begin position="45"/>
        <end position="69"/>
    </location>
</feature>
<dbReference type="WBParaSite" id="SBAD_0000694501-mRNA-1">
    <property type="protein sequence ID" value="SBAD_0000694501-mRNA-1"/>
    <property type="gene ID" value="SBAD_0000694501"/>
</dbReference>
<evidence type="ECO:0000313" key="4">
    <source>
        <dbReference type="WBParaSite" id="SBAD_0000694501-mRNA-1"/>
    </source>
</evidence>
<evidence type="ECO:0000313" key="3">
    <source>
        <dbReference type="Proteomes" id="UP000270296"/>
    </source>
</evidence>
<sequence length="69" mass="7495">MALTLSKIIPAPSLPGLPKAAQAVGGYEVSDQNLLTALCQSERSSITTAEEDRRNDVEDTSQQQSRYPF</sequence>
<evidence type="ECO:0000256" key="1">
    <source>
        <dbReference type="SAM" id="MobiDB-lite"/>
    </source>
</evidence>
<accession>A0A183IST7</accession>